<reference evidence="6 7" key="1">
    <citation type="submission" date="2020-08" db="EMBL/GenBank/DDBJ databases">
        <title>Plant Genome Project.</title>
        <authorList>
            <person name="Zhang R.-G."/>
        </authorList>
    </citation>
    <scope>NUCLEOTIDE SEQUENCE [LARGE SCALE GENOMIC DNA]</scope>
    <source>
        <tissue evidence="6">Rhizome</tissue>
    </source>
</reference>
<sequence>MGVEFGGDCSSTAALLMSSKTAAAEARAVRSHSEAERRRRQRINGHLATLRGLLPCAARLDKAALLAEVVKRVRELRKRVEEVEVEVAVPGEGDEVGVEEAEAGGGQGRVVRAWVCCADRPGLMSELSRAVQSVRARAMRAEMVTVGGRTRSLLELDVGDAAATAVTMEAGDGRSALQAALWAVLLRNQTGPVENFSKRARKSTRFGAT</sequence>
<feature type="domain" description="BHLH" evidence="5">
    <location>
        <begin position="27"/>
        <end position="76"/>
    </location>
</feature>
<dbReference type="PANTHER" id="PTHR45844">
    <property type="entry name" value="TRANSCRIPTION FACTOR BHLH30"/>
    <property type="match status" value="1"/>
</dbReference>
<evidence type="ECO:0000259" key="5">
    <source>
        <dbReference type="PROSITE" id="PS50888"/>
    </source>
</evidence>
<accession>A0A8J5BWD8</accession>
<dbReference type="PANTHER" id="PTHR45844:SF16">
    <property type="entry name" value="TRANSCRIPTION FACTOR BHLH30-LIKE"/>
    <property type="match status" value="1"/>
</dbReference>
<dbReference type="GO" id="GO:0003677">
    <property type="term" value="F:DNA binding"/>
    <property type="evidence" value="ECO:0007669"/>
    <property type="project" value="UniProtKB-KW"/>
</dbReference>
<gene>
    <name evidence="6" type="ORF">ZIOFF_072834</name>
</gene>
<dbReference type="InterPro" id="IPR045847">
    <property type="entry name" value="AIG1-like"/>
</dbReference>
<dbReference type="SMART" id="SM00353">
    <property type="entry name" value="HLH"/>
    <property type="match status" value="1"/>
</dbReference>
<dbReference type="GO" id="GO:0046983">
    <property type="term" value="F:protein dimerization activity"/>
    <property type="evidence" value="ECO:0007669"/>
    <property type="project" value="InterPro"/>
</dbReference>
<proteinExistence type="inferred from homology"/>
<dbReference type="Pfam" id="PF00010">
    <property type="entry name" value="HLH"/>
    <property type="match status" value="1"/>
</dbReference>
<organism evidence="6 7">
    <name type="scientific">Zingiber officinale</name>
    <name type="common">Ginger</name>
    <name type="synonym">Amomum zingiber</name>
    <dbReference type="NCBI Taxonomy" id="94328"/>
    <lineage>
        <taxon>Eukaryota</taxon>
        <taxon>Viridiplantae</taxon>
        <taxon>Streptophyta</taxon>
        <taxon>Embryophyta</taxon>
        <taxon>Tracheophyta</taxon>
        <taxon>Spermatophyta</taxon>
        <taxon>Magnoliopsida</taxon>
        <taxon>Liliopsida</taxon>
        <taxon>Zingiberales</taxon>
        <taxon>Zingiberaceae</taxon>
        <taxon>Zingiber</taxon>
    </lineage>
</organism>
<dbReference type="Gene3D" id="4.10.280.10">
    <property type="entry name" value="Helix-loop-helix DNA-binding domain"/>
    <property type="match status" value="1"/>
</dbReference>
<evidence type="ECO:0000313" key="7">
    <source>
        <dbReference type="Proteomes" id="UP000734854"/>
    </source>
</evidence>
<keyword evidence="7" id="KW-1185">Reference proteome</keyword>
<keyword evidence="3" id="KW-0238">DNA-binding</keyword>
<dbReference type="GO" id="GO:0003700">
    <property type="term" value="F:DNA-binding transcription factor activity"/>
    <property type="evidence" value="ECO:0007669"/>
    <property type="project" value="InterPro"/>
</dbReference>
<dbReference type="EMBL" id="JACMSC010000022">
    <property type="protein sequence ID" value="KAG6468261.1"/>
    <property type="molecule type" value="Genomic_DNA"/>
</dbReference>
<dbReference type="InterPro" id="IPR011598">
    <property type="entry name" value="bHLH_dom"/>
</dbReference>
<protein>
    <recommendedName>
        <fullName evidence="5">BHLH domain-containing protein</fullName>
    </recommendedName>
</protein>
<evidence type="ECO:0000256" key="4">
    <source>
        <dbReference type="ARBA" id="ARBA00023163"/>
    </source>
</evidence>
<keyword evidence="4" id="KW-0804">Transcription</keyword>
<dbReference type="AlphaFoldDB" id="A0A8J5BWD8"/>
<evidence type="ECO:0000256" key="2">
    <source>
        <dbReference type="ARBA" id="ARBA00023015"/>
    </source>
</evidence>
<dbReference type="InterPro" id="IPR036638">
    <property type="entry name" value="HLH_DNA-bd_sf"/>
</dbReference>
<comment type="similarity">
    <text evidence="1">Belongs to the bHLH protein family.</text>
</comment>
<evidence type="ECO:0000313" key="6">
    <source>
        <dbReference type="EMBL" id="KAG6468261.1"/>
    </source>
</evidence>
<comment type="caution">
    <text evidence="6">The sequence shown here is derived from an EMBL/GenBank/DDBJ whole genome shotgun (WGS) entry which is preliminary data.</text>
</comment>
<dbReference type="Proteomes" id="UP000734854">
    <property type="component" value="Unassembled WGS sequence"/>
</dbReference>
<dbReference type="SUPFAM" id="SSF47459">
    <property type="entry name" value="HLH, helix-loop-helix DNA-binding domain"/>
    <property type="match status" value="1"/>
</dbReference>
<name>A0A8J5BWD8_ZINOF</name>
<keyword evidence="2" id="KW-0805">Transcription regulation</keyword>
<dbReference type="PROSITE" id="PS50888">
    <property type="entry name" value="BHLH"/>
    <property type="match status" value="1"/>
</dbReference>
<evidence type="ECO:0000256" key="3">
    <source>
        <dbReference type="ARBA" id="ARBA00023125"/>
    </source>
</evidence>
<evidence type="ECO:0000256" key="1">
    <source>
        <dbReference type="ARBA" id="ARBA00005510"/>
    </source>
</evidence>